<feature type="transmembrane region" description="Helical" evidence="11">
    <location>
        <begin position="165"/>
        <end position="192"/>
    </location>
</feature>
<dbReference type="PANTHER" id="PTHR30413:SF10">
    <property type="entry name" value="CAPSULE POLYSACCHARIDE EXPORT INNER-MEMBRANE PROTEIN CTRC"/>
    <property type="match status" value="1"/>
</dbReference>
<evidence type="ECO:0000256" key="7">
    <source>
        <dbReference type="ARBA" id="ARBA00022903"/>
    </source>
</evidence>
<evidence type="ECO:0000259" key="12">
    <source>
        <dbReference type="PROSITE" id="PS51012"/>
    </source>
</evidence>
<evidence type="ECO:0000256" key="3">
    <source>
        <dbReference type="ARBA" id="ARBA00022448"/>
    </source>
</evidence>
<feature type="transmembrane region" description="Helical" evidence="11">
    <location>
        <begin position="87"/>
        <end position="107"/>
    </location>
</feature>
<dbReference type="GO" id="GO:0043190">
    <property type="term" value="C:ATP-binding cassette (ABC) transporter complex"/>
    <property type="evidence" value="ECO:0007669"/>
    <property type="project" value="InterPro"/>
</dbReference>
<evidence type="ECO:0000256" key="8">
    <source>
        <dbReference type="ARBA" id="ARBA00022989"/>
    </source>
</evidence>
<evidence type="ECO:0000256" key="4">
    <source>
        <dbReference type="ARBA" id="ARBA00022475"/>
    </source>
</evidence>
<keyword evidence="9" id="KW-0625">Polysaccharide transport</keyword>
<feature type="transmembrane region" description="Helical" evidence="11">
    <location>
        <begin position="128"/>
        <end position="153"/>
    </location>
</feature>
<keyword evidence="14" id="KW-1185">Reference proteome</keyword>
<evidence type="ECO:0000313" key="14">
    <source>
        <dbReference type="Proteomes" id="UP000547058"/>
    </source>
</evidence>
<proteinExistence type="inferred from homology"/>
<evidence type="ECO:0000256" key="1">
    <source>
        <dbReference type="ARBA" id="ARBA00004651"/>
    </source>
</evidence>
<dbReference type="Pfam" id="PF01061">
    <property type="entry name" value="ABC2_membrane"/>
    <property type="match status" value="1"/>
</dbReference>
<dbReference type="RefSeq" id="WP_182340420.1">
    <property type="nucleotide sequence ID" value="NZ_JACGXS010000009.1"/>
</dbReference>
<dbReference type="PROSITE" id="PS51012">
    <property type="entry name" value="ABC_TM2"/>
    <property type="match status" value="1"/>
</dbReference>
<dbReference type="InterPro" id="IPR047817">
    <property type="entry name" value="ABC2_TM_bact-type"/>
</dbReference>
<reference evidence="13 14" key="1">
    <citation type="submission" date="2020-08" db="EMBL/GenBank/DDBJ databases">
        <title>Stenotrophomonas tumulicola JCM 30961.</title>
        <authorList>
            <person name="Deng Y."/>
        </authorList>
    </citation>
    <scope>NUCLEOTIDE SEQUENCE [LARGE SCALE GENOMIC DNA]</scope>
    <source>
        <strain evidence="13 14">JCM 30961</strain>
    </source>
</reference>
<accession>A0A7W3FPB1</accession>
<evidence type="ECO:0000256" key="9">
    <source>
        <dbReference type="ARBA" id="ARBA00023047"/>
    </source>
</evidence>
<feature type="transmembrane region" description="Helical" evidence="11">
    <location>
        <begin position="199"/>
        <end position="218"/>
    </location>
</feature>
<name>A0A7W3FPB1_9GAMM</name>
<dbReference type="EMBL" id="JACGXS010000009">
    <property type="protein sequence ID" value="MBA8683204.1"/>
    <property type="molecule type" value="Genomic_DNA"/>
</dbReference>
<evidence type="ECO:0000313" key="13">
    <source>
        <dbReference type="EMBL" id="MBA8683204.1"/>
    </source>
</evidence>
<comment type="similarity">
    <text evidence="2 11">Belongs to the ABC-2 integral membrane protein family.</text>
</comment>
<dbReference type="Proteomes" id="UP000547058">
    <property type="component" value="Unassembled WGS sequence"/>
</dbReference>
<feature type="domain" description="ABC transmembrane type-2" evidence="12">
    <location>
        <begin position="51"/>
        <end position="276"/>
    </location>
</feature>
<dbReference type="GO" id="GO:0015774">
    <property type="term" value="P:polysaccharide transport"/>
    <property type="evidence" value="ECO:0007669"/>
    <property type="project" value="UniProtKB-KW"/>
</dbReference>
<keyword evidence="7" id="KW-0972">Capsule biogenesis/degradation</keyword>
<dbReference type="GO" id="GO:0140359">
    <property type="term" value="F:ABC-type transporter activity"/>
    <property type="evidence" value="ECO:0007669"/>
    <property type="project" value="InterPro"/>
</dbReference>
<comment type="caution">
    <text evidence="13">The sequence shown here is derived from an EMBL/GenBank/DDBJ whole genome shotgun (WGS) entry which is preliminary data.</text>
</comment>
<keyword evidence="4 11" id="KW-1003">Cell membrane</keyword>
<dbReference type="PANTHER" id="PTHR30413">
    <property type="entry name" value="INNER MEMBRANE TRANSPORT PERMEASE"/>
    <property type="match status" value="1"/>
</dbReference>
<evidence type="ECO:0000256" key="2">
    <source>
        <dbReference type="ARBA" id="ARBA00007783"/>
    </source>
</evidence>
<evidence type="ECO:0000256" key="6">
    <source>
        <dbReference type="ARBA" id="ARBA00022692"/>
    </source>
</evidence>
<keyword evidence="6 11" id="KW-0812">Transmembrane</keyword>
<dbReference type="PRINTS" id="PR00164">
    <property type="entry name" value="ABC2TRNSPORT"/>
</dbReference>
<protein>
    <recommendedName>
        <fullName evidence="11">Transport permease protein</fullName>
    </recommendedName>
</protein>
<dbReference type="InterPro" id="IPR013525">
    <property type="entry name" value="ABC2_TM"/>
</dbReference>
<evidence type="ECO:0000256" key="10">
    <source>
        <dbReference type="ARBA" id="ARBA00023136"/>
    </source>
</evidence>
<keyword evidence="5" id="KW-0762">Sugar transport</keyword>
<keyword evidence="10 11" id="KW-0472">Membrane</keyword>
<dbReference type="InterPro" id="IPR000412">
    <property type="entry name" value="ABC_2_transport"/>
</dbReference>
<gene>
    <name evidence="13" type="ORF">H4O11_15495</name>
</gene>
<comment type="subcellular location">
    <subcellularLocation>
        <location evidence="11">Cell inner membrane</location>
        <topology evidence="11">Multi-pass membrane protein</topology>
    </subcellularLocation>
    <subcellularLocation>
        <location evidence="1">Cell membrane</location>
        <topology evidence="1">Multi-pass membrane protein</topology>
    </subcellularLocation>
</comment>
<dbReference type="GO" id="GO:0015920">
    <property type="term" value="P:lipopolysaccharide transport"/>
    <property type="evidence" value="ECO:0007669"/>
    <property type="project" value="TreeGrafter"/>
</dbReference>
<dbReference type="PIRSF" id="PIRSF006648">
    <property type="entry name" value="DrrB"/>
    <property type="match status" value="1"/>
</dbReference>
<dbReference type="AlphaFoldDB" id="A0A7W3FPB1"/>
<evidence type="ECO:0000256" key="5">
    <source>
        <dbReference type="ARBA" id="ARBA00022597"/>
    </source>
</evidence>
<organism evidence="13 14">
    <name type="scientific">Stenotrophomonas tumulicola</name>
    <dbReference type="NCBI Taxonomy" id="1685415"/>
    <lineage>
        <taxon>Bacteria</taxon>
        <taxon>Pseudomonadati</taxon>
        <taxon>Pseudomonadota</taxon>
        <taxon>Gammaproteobacteria</taxon>
        <taxon>Lysobacterales</taxon>
        <taxon>Lysobacteraceae</taxon>
        <taxon>Stenotrophomonas</taxon>
    </lineage>
</organism>
<evidence type="ECO:0000256" key="11">
    <source>
        <dbReference type="RuleBase" id="RU361157"/>
    </source>
</evidence>
<feature type="transmembrane region" description="Helical" evidence="11">
    <location>
        <begin position="255"/>
        <end position="273"/>
    </location>
</feature>
<keyword evidence="8 11" id="KW-1133">Transmembrane helix</keyword>
<feature type="transmembrane region" description="Helical" evidence="11">
    <location>
        <begin position="53"/>
        <end position="75"/>
    </location>
</feature>
<sequence length="284" mass="31423">MSGQIVRITPAGRSERDNLLTGPFSALGLHRSLTREMTQRDIRGRYRGASFGLLWSLISPFMMLCVYTLAFGYILKSRWPGASGNMAEFAMILFAGLIVHGFFAEVLTRSPNLIVGNSNLVKRIIFPLHLLPWTAVLSALFHLAANAMVYLVISTLLLRDPHWTAILLPVVVLPLVMLAVGVSWILSALGVYLRDVSQVMGVVSTAMLFLSSAIIPVSTLPAQFQFVFKINPLTFIIDQVREVAFWGRLPDWSGLGLYALLALGVMYAGFAFFEKTRRGFADVL</sequence>
<keyword evidence="3 11" id="KW-0813">Transport</keyword>